<dbReference type="RefSeq" id="WP_171091876.1">
    <property type="nucleotide sequence ID" value="NZ_CP053069.1"/>
</dbReference>
<dbReference type="PANTHER" id="PTHR42928">
    <property type="entry name" value="TRICARBOXYLATE-BINDING PROTEIN"/>
    <property type="match status" value="1"/>
</dbReference>
<dbReference type="PANTHER" id="PTHR42928:SF5">
    <property type="entry name" value="BLR1237 PROTEIN"/>
    <property type="match status" value="1"/>
</dbReference>
<organism evidence="3 4">
    <name type="scientific">Usitatibacter rugosus</name>
    <dbReference type="NCBI Taxonomy" id="2732067"/>
    <lineage>
        <taxon>Bacteria</taxon>
        <taxon>Pseudomonadati</taxon>
        <taxon>Pseudomonadota</taxon>
        <taxon>Betaproteobacteria</taxon>
        <taxon>Nitrosomonadales</taxon>
        <taxon>Usitatibacteraceae</taxon>
        <taxon>Usitatibacter</taxon>
    </lineage>
</organism>
<evidence type="ECO:0000313" key="3">
    <source>
        <dbReference type="EMBL" id="QJR10953.1"/>
    </source>
</evidence>
<sequence length="320" mass="33766">MKRIWKAMAVFAMAASGAAWCQSYPAKPIRIVVPFAVGGTGDTLTRTVGDEMSRDLGQPIVIDNKPGAGGLVGTELVAAAPADGYMMLLVSPAHVIIPALHAGKKTYDPIKGFEPITVFANTHQVIVAHPSVPVNTTQELIDYAKKNPGKLNYGSAGTGSATHLNMALFLSMAGIDIVHVPYKGSTPARQDVLAGQVQLAMDGLLPLQPLIKDGRLKAIGITSTKRAQSNPEIPTLGETVKGYASDTWYALLAPGGTPKEIVARLHASAVKALASPAVRDRLSKLGAEPVGNTPDELRELLLREQAIWMKVVKDSGAKAD</sequence>
<evidence type="ECO:0000256" key="1">
    <source>
        <dbReference type="ARBA" id="ARBA00006987"/>
    </source>
</evidence>
<keyword evidence="2" id="KW-0732">Signal</keyword>
<proteinExistence type="inferred from homology"/>
<evidence type="ECO:0000256" key="2">
    <source>
        <dbReference type="SAM" id="SignalP"/>
    </source>
</evidence>
<dbReference type="InterPro" id="IPR042100">
    <property type="entry name" value="Bug_dom1"/>
</dbReference>
<accession>A0A6M4GX42</accession>
<feature type="chain" id="PRO_5026649122" description="Tripartite-type tricarboxylate transporter receptor subunit TctC" evidence="2">
    <location>
        <begin position="22"/>
        <end position="320"/>
    </location>
</feature>
<dbReference type="PIRSF" id="PIRSF017082">
    <property type="entry name" value="YflP"/>
    <property type="match status" value="1"/>
</dbReference>
<comment type="similarity">
    <text evidence="1">Belongs to the UPF0065 (bug) family.</text>
</comment>
<dbReference type="AlphaFoldDB" id="A0A6M4GX42"/>
<name>A0A6M4GX42_9PROT</name>
<dbReference type="InterPro" id="IPR005064">
    <property type="entry name" value="BUG"/>
</dbReference>
<dbReference type="Gene3D" id="3.40.190.150">
    <property type="entry name" value="Bordetella uptake gene, domain 1"/>
    <property type="match status" value="1"/>
</dbReference>
<dbReference type="Gene3D" id="3.40.190.10">
    <property type="entry name" value="Periplasmic binding protein-like II"/>
    <property type="match status" value="1"/>
</dbReference>
<dbReference type="SUPFAM" id="SSF53850">
    <property type="entry name" value="Periplasmic binding protein-like II"/>
    <property type="match status" value="1"/>
</dbReference>
<evidence type="ECO:0000313" key="4">
    <source>
        <dbReference type="Proteomes" id="UP000501534"/>
    </source>
</evidence>
<dbReference type="Pfam" id="PF03401">
    <property type="entry name" value="TctC"/>
    <property type="match status" value="1"/>
</dbReference>
<feature type="signal peptide" evidence="2">
    <location>
        <begin position="1"/>
        <end position="21"/>
    </location>
</feature>
<reference evidence="3 4" key="1">
    <citation type="submission" date="2020-04" db="EMBL/GenBank/DDBJ databases">
        <title>Usitatibacter rugosus gen. nov., sp. nov. and Usitatibacter palustris sp. nov., novel members of Usitatibacteraceae fam. nov. within the order Nitrosomonadales isolated from soil.</title>
        <authorList>
            <person name="Huber K.J."/>
            <person name="Neumann-Schaal M."/>
            <person name="Geppert A."/>
            <person name="Luckner M."/>
            <person name="Wanner G."/>
            <person name="Overmann J."/>
        </authorList>
    </citation>
    <scope>NUCLEOTIDE SEQUENCE [LARGE SCALE GENOMIC DNA]</scope>
    <source>
        <strain evidence="3 4">0125_3</strain>
    </source>
</reference>
<dbReference type="KEGG" id="uru:DSM104443_02023"/>
<dbReference type="Proteomes" id="UP000501534">
    <property type="component" value="Chromosome"/>
</dbReference>
<dbReference type="CDD" id="cd13578">
    <property type="entry name" value="PBP2_Bug27"/>
    <property type="match status" value="1"/>
</dbReference>
<keyword evidence="4" id="KW-1185">Reference proteome</keyword>
<protein>
    <recommendedName>
        <fullName evidence="5">Tripartite-type tricarboxylate transporter receptor subunit TctC</fullName>
    </recommendedName>
</protein>
<dbReference type="EMBL" id="CP053069">
    <property type="protein sequence ID" value="QJR10953.1"/>
    <property type="molecule type" value="Genomic_DNA"/>
</dbReference>
<evidence type="ECO:0008006" key="5">
    <source>
        <dbReference type="Google" id="ProtNLM"/>
    </source>
</evidence>
<gene>
    <name evidence="3" type="ORF">DSM104443_02023</name>
</gene>